<sequence length="455" mass="49865">MGDNPANSSLSCLANRHRCSGNSVLGLRPATTNIAPGEVQIFCHEQTDELVLMTKLRDGTIRFARLPLNMGPPAVGFDFPQVGSEQTLSLITTPNDLKILTDLRPIYGMNYEPAPSDYTGLPAPPQYGDTDFNNSDFEGLWGTSLVVGTGTCPTTAARDDVGNMKSELGVNYLRSFNLNQEAFRDHVTFGNYCNTKGMHISWPLDFWVTSVTAPNWSSTLRALAINLIKVLGALPVTVAWRLGNELNGQVEACNIATVFKLVVDNDPSKHPVTSSHQLGFFPSMATLIKTEILKLDTGSSKTYENAYNNLWFQSVNIYPPQANPVSMATVNLELIINNTWPNSDFSNQPLLVTEYGTAENVATETIQSDSIKAQAQFIKDQATNPAKPLFLGGCLFEYTNELWKGGTQNDLGINRFSGPFCTAKEPSQAAPNDIYRVDDLTKKIAYATYKAIVNP</sequence>
<reference evidence="1" key="1">
    <citation type="journal article" date="2019" name="MBio">
        <title>Virus Genomes from Deep Sea Sediments Expand the Ocean Megavirome and Support Independent Origins of Viral Gigantism.</title>
        <authorList>
            <person name="Backstrom D."/>
            <person name="Yutin N."/>
            <person name="Jorgensen S.L."/>
            <person name="Dharamshi J."/>
            <person name="Homa F."/>
            <person name="Zaremba-Niedwiedzka K."/>
            <person name="Spang A."/>
            <person name="Wolf Y.I."/>
            <person name="Koonin E.V."/>
            <person name="Ettema T.J."/>
        </authorList>
    </citation>
    <scope>NUCLEOTIDE SEQUENCE</scope>
</reference>
<accession>A0A481YTM0</accession>
<gene>
    <name evidence="1" type="ORF">LCMAC101_04490</name>
</gene>
<proteinExistence type="predicted"/>
<protein>
    <submittedName>
        <fullName evidence="1">Uncharacterized protein</fullName>
    </submittedName>
</protein>
<dbReference type="Gene3D" id="3.20.20.80">
    <property type="entry name" value="Glycosidases"/>
    <property type="match status" value="1"/>
</dbReference>
<dbReference type="InterPro" id="IPR017853">
    <property type="entry name" value="GH"/>
</dbReference>
<name>A0A481YTM0_9VIRU</name>
<dbReference type="SUPFAM" id="SSF51445">
    <property type="entry name" value="(Trans)glycosidases"/>
    <property type="match status" value="1"/>
</dbReference>
<dbReference type="EMBL" id="MK500328">
    <property type="protein sequence ID" value="QBK85854.1"/>
    <property type="molecule type" value="Genomic_DNA"/>
</dbReference>
<evidence type="ECO:0000313" key="1">
    <source>
        <dbReference type="EMBL" id="QBK85854.1"/>
    </source>
</evidence>
<organism evidence="1">
    <name type="scientific">Marseillevirus LCMAC101</name>
    <dbReference type="NCBI Taxonomy" id="2506602"/>
    <lineage>
        <taxon>Viruses</taxon>
        <taxon>Varidnaviria</taxon>
        <taxon>Bamfordvirae</taxon>
        <taxon>Nucleocytoviricota</taxon>
        <taxon>Megaviricetes</taxon>
        <taxon>Pimascovirales</taxon>
        <taxon>Pimascovirales incertae sedis</taxon>
        <taxon>Marseilleviridae</taxon>
    </lineage>
</organism>